<evidence type="ECO:0000313" key="4">
    <source>
        <dbReference type="Proteomes" id="UP000245137"/>
    </source>
</evidence>
<evidence type="ECO:0000256" key="1">
    <source>
        <dbReference type="SAM" id="Phobius"/>
    </source>
</evidence>
<dbReference type="OrthoDB" id="8454217at2"/>
<organism evidence="2 4">
    <name type="scientific">Methylosinus sporium</name>
    <dbReference type="NCBI Taxonomy" id="428"/>
    <lineage>
        <taxon>Bacteria</taxon>
        <taxon>Pseudomonadati</taxon>
        <taxon>Pseudomonadota</taxon>
        <taxon>Alphaproteobacteria</taxon>
        <taxon>Hyphomicrobiales</taxon>
        <taxon>Methylocystaceae</taxon>
        <taxon>Methylosinus</taxon>
    </lineage>
</organism>
<proteinExistence type="predicted"/>
<keyword evidence="1" id="KW-1133">Transmembrane helix</keyword>
<feature type="transmembrane region" description="Helical" evidence="1">
    <location>
        <begin position="43"/>
        <end position="61"/>
    </location>
</feature>
<name>A0A2U1SM88_METSR</name>
<accession>A0A2U1SM88</accession>
<reference evidence="2 4" key="1">
    <citation type="journal article" date="2018" name="Appl. Microbiol. Biotechnol.">
        <title>Co-cultivation of the strictly anaerobic methanogen Methanosarcina barkeri with aerobic methanotrophs in an oxygen-limited membrane bioreactor.</title>
        <authorList>
            <person name="In 't Zandt M.H."/>
            <person name="van den Bosch T.J.M."/>
            <person name="Rijkers R."/>
            <person name="van Kessel M.A.H.J."/>
            <person name="Jetten M.S.M."/>
            <person name="Welte C.U."/>
        </authorList>
    </citation>
    <scope>NUCLEOTIDE SEQUENCE [LARGE SCALE GENOMIC DNA]</scope>
    <source>
        <strain evidence="2 4">DSM 17706</strain>
    </source>
</reference>
<dbReference type="EMBL" id="PUIV01000038">
    <property type="protein sequence ID" value="PWB92729.1"/>
    <property type="molecule type" value="Genomic_DNA"/>
</dbReference>
<gene>
    <name evidence="2" type="ORF">C5689_16810</name>
    <name evidence="3" type="ORF">FM996_15140</name>
</gene>
<dbReference type="AlphaFoldDB" id="A0A2U1SM88"/>
<sequence length="79" mass="8621">MESCEQPLASMTFCEAVSCVWAKGETAVNSVLQAPSTASIGDWGLTLLVGLVLINLVIMLFRAAFPRRRFDEHVPTPRA</sequence>
<evidence type="ECO:0000313" key="3">
    <source>
        <dbReference type="EMBL" id="TRL30889.1"/>
    </source>
</evidence>
<keyword evidence="1" id="KW-0472">Membrane</keyword>
<protein>
    <submittedName>
        <fullName evidence="2">Uncharacterized protein</fullName>
    </submittedName>
</protein>
<dbReference type="Proteomes" id="UP000245137">
    <property type="component" value="Unassembled WGS sequence"/>
</dbReference>
<evidence type="ECO:0000313" key="2">
    <source>
        <dbReference type="EMBL" id="PWB92729.1"/>
    </source>
</evidence>
<dbReference type="RefSeq" id="WP_108918395.1">
    <property type="nucleotide sequence ID" value="NZ_BGJY01000022.1"/>
</dbReference>
<reference evidence="2" key="2">
    <citation type="submission" date="2018-02" db="EMBL/GenBank/DDBJ databases">
        <authorList>
            <person name="Cohen D.B."/>
            <person name="Kent A.D."/>
        </authorList>
    </citation>
    <scope>NUCLEOTIDE SEQUENCE</scope>
    <source>
        <strain evidence="2">DSM 17706</strain>
    </source>
</reference>
<keyword evidence="4" id="KW-1185">Reference proteome</keyword>
<keyword evidence="1" id="KW-0812">Transmembrane</keyword>
<comment type="caution">
    <text evidence="2">The sequence shown here is derived from an EMBL/GenBank/DDBJ whole genome shotgun (WGS) entry which is preliminary data.</text>
</comment>
<reference evidence="3 5" key="3">
    <citation type="submission" date="2019-07" db="EMBL/GenBank/DDBJ databases">
        <title>Ln-dependent methylotrophs.</title>
        <authorList>
            <person name="Tani A."/>
        </authorList>
    </citation>
    <scope>NUCLEOTIDE SEQUENCE [LARGE SCALE GENOMIC DNA]</scope>
    <source>
        <strain evidence="3 5">SM89A</strain>
    </source>
</reference>
<dbReference type="Proteomes" id="UP000316781">
    <property type="component" value="Unassembled WGS sequence"/>
</dbReference>
<dbReference type="EMBL" id="VJMF01000063">
    <property type="protein sequence ID" value="TRL30889.1"/>
    <property type="molecule type" value="Genomic_DNA"/>
</dbReference>
<evidence type="ECO:0000313" key="5">
    <source>
        <dbReference type="Proteomes" id="UP000316781"/>
    </source>
</evidence>